<organism evidence="1 2">
    <name type="scientific">Saccharopolyspora shandongensis</name>
    <dbReference type="NCBI Taxonomy" id="418495"/>
    <lineage>
        <taxon>Bacteria</taxon>
        <taxon>Bacillati</taxon>
        <taxon>Actinomycetota</taxon>
        <taxon>Actinomycetes</taxon>
        <taxon>Pseudonocardiales</taxon>
        <taxon>Pseudonocardiaceae</taxon>
        <taxon>Saccharopolyspora</taxon>
    </lineage>
</organism>
<dbReference type="EMBL" id="FNOK01000012">
    <property type="protein sequence ID" value="SDX57679.1"/>
    <property type="molecule type" value="Genomic_DNA"/>
</dbReference>
<accession>A0A1H3CW49</accession>
<evidence type="ECO:0000313" key="1">
    <source>
        <dbReference type="EMBL" id="SDX57679.1"/>
    </source>
</evidence>
<sequence>MSTIPRVTFTEARYRVLSAVSEGEICYHNGLTQPALGYDWVAGLSRRMADDVRHDLHSLWAADLINIDTHRLFVGPGHRVVITPKGYQVFRQWAAAASHDRAT</sequence>
<reference evidence="2" key="1">
    <citation type="submission" date="2016-10" db="EMBL/GenBank/DDBJ databases">
        <authorList>
            <person name="Varghese N."/>
            <person name="Submissions S."/>
        </authorList>
    </citation>
    <scope>NUCLEOTIDE SEQUENCE [LARGE SCALE GENOMIC DNA]</scope>
    <source>
        <strain evidence="2">CGMCC 4.3530</strain>
    </source>
</reference>
<dbReference type="RefSeq" id="WP_143060959.1">
    <property type="nucleotide sequence ID" value="NZ_FNOK01000012.1"/>
</dbReference>
<name>A0A1H3CW49_9PSEU</name>
<dbReference type="OrthoDB" id="3694027at2"/>
<evidence type="ECO:0000313" key="2">
    <source>
        <dbReference type="Proteomes" id="UP000199529"/>
    </source>
</evidence>
<keyword evidence="2" id="KW-1185">Reference proteome</keyword>
<dbReference type="Proteomes" id="UP000199529">
    <property type="component" value="Unassembled WGS sequence"/>
</dbReference>
<protein>
    <submittedName>
        <fullName evidence="1">Uncharacterized protein</fullName>
    </submittedName>
</protein>
<gene>
    <name evidence="1" type="ORF">SAMN05216215_1012154</name>
</gene>
<dbReference type="STRING" id="418495.SAMN05216215_1012154"/>
<proteinExistence type="predicted"/>
<dbReference type="AlphaFoldDB" id="A0A1H3CW49"/>